<evidence type="ECO:0000313" key="1">
    <source>
        <dbReference type="EMBL" id="QJA86735.1"/>
    </source>
</evidence>
<dbReference type="AlphaFoldDB" id="A0A6M3KZX7"/>
<protein>
    <submittedName>
        <fullName evidence="1">Uncharacterized protein</fullName>
    </submittedName>
</protein>
<organism evidence="1">
    <name type="scientific">viral metagenome</name>
    <dbReference type="NCBI Taxonomy" id="1070528"/>
    <lineage>
        <taxon>unclassified sequences</taxon>
        <taxon>metagenomes</taxon>
        <taxon>organismal metagenomes</taxon>
    </lineage>
</organism>
<proteinExistence type="predicted"/>
<accession>A0A6M3KZX7</accession>
<dbReference type="EMBL" id="MT142656">
    <property type="protein sequence ID" value="QJA86735.1"/>
    <property type="molecule type" value="Genomic_DNA"/>
</dbReference>
<name>A0A6M3KZX7_9ZZZZ</name>
<gene>
    <name evidence="1" type="ORF">MM415B03125_0013</name>
</gene>
<sequence length="64" mass="7256">MFYLKKDKKYTTRNCSKAGLWELEEAASLCLKEPNHEAMLSPAISGKWRVIIPETVGILMPTTD</sequence>
<reference evidence="1" key="1">
    <citation type="submission" date="2020-03" db="EMBL/GenBank/DDBJ databases">
        <title>The deep terrestrial virosphere.</title>
        <authorList>
            <person name="Holmfeldt K."/>
            <person name="Nilsson E."/>
            <person name="Simone D."/>
            <person name="Lopez-Fernandez M."/>
            <person name="Wu X."/>
            <person name="de Brujin I."/>
            <person name="Lundin D."/>
            <person name="Andersson A."/>
            <person name="Bertilsson S."/>
            <person name="Dopson M."/>
        </authorList>
    </citation>
    <scope>NUCLEOTIDE SEQUENCE</scope>
    <source>
        <strain evidence="1">MM415B03125</strain>
    </source>
</reference>